<dbReference type="EMBL" id="BLAL01000338">
    <property type="protein sequence ID" value="GET04290.1"/>
    <property type="molecule type" value="Genomic_DNA"/>
</dbReference>
<evidence type="ECO:0000313" key="1">
    <source>
        <dbReference type="EMBL" id="GBC03231.1"/>
    </source>
</evidence>
<dbReference type="EMBL" id="BEXD01003874">
    <property type="protein sequence ID" value="GBC03231.1"/>
    <property type="molecule type" value="Genomic_DNA"/>
</dbReference>
<keyword evidence="3" id="KW-1185">Reference proteome</keyword>
<dbReference type="OrthoDB" id="2408580at2759"/>
<dbReference type="Proteomes" id="UP000615446">
    <property type="component" value="Unassembled WGS sequence"/>
</dbReference>
<comment type="caution">
    <text evidence="1">The sequence shown here is derived from an EMBL/GenBank/DDBJ whole genome shotgun (WGS) entry which is preliminary data.</text>
</comment>
<proteinExistence type="predicted"/>
<evidence type="ECO:0000313" key="3">
    <source>
        <dbReference type="Proteomes" id="UP000247702"/>
    </source>
</evidence>
<evidence type="ECO:0000313" key="2">
    <source>
        <dbReference type="EMBL" id="GET04290.1"/>
    </source>
</evidence>
<reference evidence="1 3" key="1">
    <citation type="submission" date="2017-11" db="EMBL/GenBank/DDBJ databases">
        <title>The genome of Rhizophagus clarus HR1 reveals common genetic basis of auxotrophy among arbuscular mycorrhizal fungi.</title>
        <authorList>
            <person name="Kobayashi Y."/>
        </authorList>
    </citation>
    <scope>NUCLEOTIDE SEQUENCE [LARGE SCALE GENOMIC DNA]</scope>
    <source>
        <strain evidence="1 3">HR1</strain>
    </source>
</reference>
<reference evidence="2" key="2">
    <citation type="submission" date="2019-10" db="EMBL/GenBank/DDBJ databases">
        <title>Conservation and host-specific expression of non-tandemly repeated heterogenous ribosome RNA gene in arbuscular mycorrhizal fungi.</title>
        <authorList>
            <person name="Maeda T."/>
            <person name="Kobayashi Y."/>
            <person name="Nakagawa T."/>
            <person name="Ezawa T."/>
            <person name="Yamaguchi K."/>
            <person name="Bino T."/>
            <person name="Nishimoto Y."/>
            <person name="Shigenobu S."/>
            <person name="Kawaguchi M."/>
        </authorList>
    </citation>
    <scope>NUCLEOTIDE SEQUENCE</scope>
    <source>
        <strain evidence="2">HR1</strain>
    </source>
</reference>
<organism evidence="1 3">
    <name type="scientific">Rhizophagus clarus</name>
    <dbReference type="NCBI Taxonomy" id="94130"/>
    <lineage>
        <taxon>Eukaryota</taxon>
        <taxon>Fungi</taxon>
        <taxon>Fungi incertae sedis</taxon>
        <taxon>Mucoromycota</taxon>
        <taxon>Glomeromycotina</taxon>
        <taxon>Glomeromycetes</taxon>
        <taxon>Glomerales</taxon>
        <taxon>Glomeraceae</taxon>
        <taxon>Rhizophagus</taxon>
    </lineage>
</organism>
<dbReference type="AlphaFoldDB" id="A0A2Z6RM24"/>
<name>A0A2Z6RM24_9GLOM</name>
<sequence length="140" mass="16061">MKLYLLVSVYQNGKQIVKSSATSIEPPESLSDLLKIILSTNDIPNMNISVNLQRDKSNEWHIVSKGIHKDLEILDFLKAIHIRFMWNDEDDDINDSQTKNHKNTLEILISNATDIHLPSAQGLNIQSNFLYNYIIEILKT</sequence>
<gene>
    <name evidence="2" type="ORF">RCL2_003059400</name>
    <name evidence="1" type="ORF">RclHR1_05020008</name>
</gene>
<protein>
    <submittedName>
        <fullName evidence="1">Uncharacterized protein</fullName>
    </submittedName>
</protein>
<dbReference type="Proteomes" id="UP000247702">
    <property type="component" value="Unassembled WGS sequence"/>
</dbReference>
<accession>A0A2Z6RM24</accession>